<keyword evidence="2" id="KW-1185">Reference proteome</keyword>
<sequence length="115" mass="12157">MQDTVLFAFRDDPLCFVHVLLNALDLDAKGARAGIVLEGGATRLAGPMAEAGHFLNPLYRKARERGLLFGACRACSNKLGALAAVEALGLPLLDDMSGHPSIAGYQAQGYAVLIF</sequence>
<reference evidence="1 2" key="1">
    <citation type="submission" date="2017-06" db="EMBL/GenBank/DDBJ databases">
        <authorList>
            <person name="Kim H.J."/>
            <person name="Triplett B.A."/>
        </authorList>
    </citation>
    <scope>NUCLEOTIDE SEQUENCE [LARGE SCALE GENOMIC DNA]</scope>
    <source>
        <strain evidence="1 2">DSM 13116</strain>
    </source>
</reference>
<accession>A0A238YCR0</accession>
<evidence type="ECO:0000313" key="2">
    <source>
        <dbReference type="Proteomes" id="UP000198324"/>
    </source>
</evidence>
<evidence type="ECO:0008006" key="3">
    <source>
        <dbReference type="Google" id="ProtNLM"/>
    </source>
</evidence>
<dbReference type="Proteomes" id="UP000198324">
    <property type="component" value="Unassembled WGS sequence"/>
</dbReference>
<dbReference type="EMBL" id="FZOC01000001">
    <property type="protein sequence ID" value="SNR69015.1"/>
    <property type="molecule type" value="Genomic_DNA"/>
</dbReference>
<dbReference type="AlphaFoldDB" id="A0A238YCR0"/>
<dbReference type="SUPFAM" id="SSF75169">
    <property type="entry name" value="DsrEFH-like"/>
    <property type="match status" value="1"/>
</dbReference>
<gene>
    <name evidence="1" type="ORF">SAMN04488503_0883</name>
</gene>
<dbReference type="OrthoDB" id="9807925at2"/>
<organism evidence="1 2">
    <name type="scientific">Humidesulfovibrio mexicanus</name>
    <dbReference type="NCBI Taxonomy" id="147047"/>
    <lineage>
        <taxon>Bacteria</taxon>
        <taxon>Pseudomonadati</taxon>
        <taxon>Thermodesulfobacteriota</taxon>
        <taxon>Desulfovibrionia</taxon>
        <taxon>Desulfovibrionales</taxon>
        <taxon>Desulfovibrionaceae</taxon>
        <taxon>Humidesulfovibrio</taxon>
    </lineage>
</organism>
<dbReference type="InterPro" id="IPR027396">
    <property type="entry name" value="DsrEFH-like"/>
</dbReference>
<evidence type="ECO:0000313" key="1">
    <source>
        <dbReference type="EMBL" id="SNR69015.1"/>
    </source>
</evidence>
<proteinExistence type="predicted"/>
<name>A0A238YCR0_9BACT</name>
<protein>
    <recommendedName>
        <fullName evidence="3">DsrE/DsrF-like family protein</fullName>
    </recommendedName>
</protein>
<dbReference type="RefSeq" id="WP_089272070.1">
    <property type="nucleotide sequence ID" value="NZ_FZOC01000001.1"/>
</dbReference>